<dbReference type="Proteomes" id="UP000230069">
    <property type="component" value="Unassembled WGS sequence"/>
</dbReference>
<sequence length="100" mass="11760">MYFKTKLKLAKYFLEMWTIWSQKPWANDGLGRGRAEMDLIVGRNRNKCKDCYDEAVGKQMCALTTKMKVVCKNTPSKHTDQLVNQHHRQHHTFKLIANYA</sequence>
<protein>
    <submittedName>
        <fullName evidence="1">Uncharacterized protein</fullName>
    </submittedName>
</protein>
<accession>A0A2G5E4C9</accession>
<keyword evidence="2" id="KW-1185">Reference proteome</keyword>
<organism evidence="1 2">
    <name type="scientific">Aquilegia coerulea</name>
    <name type="common">Rocky mountain columbine</name>
    <dbReference type="NCBI Taxonomy" id="218851"/>
    <lineage>
        <taxon>Eukaryota</taxon>
        <taxon>Viridiplantae</taxon>
        <taxon>Streptophyta</taxon>
        <taxon>Embryophyta</taxon>
        <taxon>Tracheophyta</taxon>
        <taxon>Spermatophyta</taxon>
        <taxon>Magnoliopsida</taxon>
        <taxon>Ranunculales</taxon>
        <taxon>Ranunculaceae</taxon>
        <taxon>Thalictroideae</taxon>
        <taxon>Aquilegia</taxon>
    </lineage>
</organism>
<dbReference type="AlphaFoldDB" id="A0A2G5E4C9"/>
<proteinExistence type="predicted"/>
<gene>
    <name evidence="1" type="ORF">AQUCO_01200066v1</name>
</gene>
<evidence type="ECO:0000313" key="1">
    <source>
        <dbReference type="EMBL" id="PIA50603.1"/>
    </source>
</evidence>
<evidence type="ECO:0000313" key="2">
    <source>
        <dbReference type="Proteomes" id="UP000230069"/>
    </source>
</evidence>
<dbReference type="InParanoid" id="A0A2G5E4C9"/>
<dbReference type="EMBL" id="KZ305029">
    <property type="protein sequence ID" value="PIA50603.1"/>
    <property type="molecule type" value="Genomic_DNA"/>
</dbReference>
<reference evidence="1 2" key="1">
    <citation type="submission" date="2017-09" db="EMBL/GenBank/DDBJ databases">
        <title>WGS assembly of Aquilegia coerulea Goldsmith.</title>
        <authorList>
            <person name="Hodges S."/>
            <person name="Kramer E."/>
            <person name="Nordborg M."/>
            <person name="Tomkins J."/>
            <person name="Borevitz J."/>
            <person name="Derieg N."/>
            <person name="Yan J."/>
            <person name="Mihaltcheva S."/>
            <person name="Hayes R.D."/>
            <person name="Rokhsar D."/>
        </authorList>
    </citation>
    <scope>NUCLEOTIDE SEQUENCE [LARGE SCALE GENOMIC DNA]</scope>
    <source>
        <strain evidence="2">cv. Goldsmith</strain>
    </source>
</reference>
<dbReference type="OrthoDB" id="1740179at2759"/>
<name>A0A2G5E4C9_AQUCA</name>